<feature type="transmembrane region" description="Helical" evidence="1">
    <location>
        <begin position="37"/>
        <end position="57"/>
    </location>
</feature>
<proteinExistence type="predicted"/>
<evidence type="ECO:0000313" key="2">
    <source>
        <dbReference type="EMBL" id="MBB6127122.1"/>
    </source>
</evidence>
<organism evidence="2 3">
    <name type="scientific">Mucilaginibacter lappiensis</name>
    <dbReference type="NCBI Taxonomy" id="354630"/>
    <lineage>
        <taxon>Bacteria</taxon>
        <taxon>Pseudomonadati</taxon>
        <taxon>Bacteroidota</taxon>
        <taxon>Sphingobacteriia</taxon>
        <taxon>Sphingobacteriales</taxon>
        <taxon>Sphingobacteriaceae</taxon>
        <taxon>Mucilaginibacter</taxon>
    </lineage>
</organism>
<evidence type="ECO:0000313" key="3">
    <source>
        <dbReference type="Proteomes" id="UP000548326"/>
    </source>
</evidence>
<accession>A0A841J9U1</accession>
<gene>
    <name evidence="2" type="ORF">HDF22_001228</name>
</gene>
<keyword evidence="1" id="KW-0812">Transmembrane</keyword>
<keyword evidence="1" id="KW-0472">Membrane</keyword>
<comment type="caution">
    <text evidence="2">The sequence shown here is derived from an EMBL/GenBank/DDBJ whole genome shotgun (WGS) entry which is preliminary data.</text>
</comment>
<feature type="transmembrane region" description="Helical" evidence="1">
    <location>
        <begin position="78"/>
        <end position="99"/>
    </location>
</feature>
<dbReference type="AlphaFoldDB" id="A0A841J9U1"/>
<name>A0A841J9U1_9SPHI</name>
<protein>
    <submittedName>
        <fullName evidence="2">Uncharacterized protein</fullName>
    </submittedName>
</protein>
<dbReference type="Proteomes" id="UP000548326">
    <property type="component" value="Unassembled WGS sequence"/>
</dbReference>
<reference evidence="2 3" key="1">
    <citation type="submission" date="2020-08" db="EMBL/GenBank/DDBJ databases">
        <title>Genomic Encyclopedia of Type Strains, Phase IV (KMG-V): Genome sequencing to study the core and pangenomes of soil and plant-associated prokaryotes.</title>
        <authorList>
            <person name="Whitman W."/>
        </authorList>
    </citation>
    <scope>NUCLEOTIDE SEQUENCE [LARGE SCALE GENOMIC DNA]</scope>
    <source>
        <strain evidence="2 3">MP601</strain>
    </source>
</reference>
<dbReference type="EMBL" id="JACHCA010000003">
    <property type="protein sequence ID" value="MBB6127122.1"/>
    <property type="molecule type" value="Genomic_DNA"/>
</dbReference>
<feature type="transmembrane region" description="Helical" evidence="1">
    <location>
        <begin position="7"/>
        <end position="31"/>
    </location>
</feature>
<keyword evidence="1" id="KW-1133">Transmembrane helix</keyword>
<sequence>MLKSIKIIWYFYKAVLVWCILGTLFCIYFIFTKQLNAPLSYLCKFCSYGAILSIQYFNYNSTKTFFYFRNAGYSINRLYFYAFSFDLVAYSVLLSLSTIR</sequence>
<evidence type="ECO:0000256" key="1">
    <source>
        <dbReference type="SAM" id="Phobius"/>
    </source>
</evidence>